<protein>
    <submittedName>
        <fullName evidence="2">Uncharacterized protein</fullName>
    </submittedName>
</protein>
<name>A3UAC9_CROAH</name>
<sequence length="35" mass="4253">MEKPEKYVWKPIYTVILVANAIYILLFYIIMNQFS</sequence>
<evidence type="ECO:0000313" key="3">
    <source>
        <dbReference type="Proteomes" id="UP000002297"/>
    </source>
</evidence>
<accession>A3UAC9</accession>
<dbReference type="HOGENOM" id="CLU_219800_1_1_10"/>
<evidence type="ECO:0000256" key="1">
    <source>
        <dbReference type="SAM" id="Phobius"/>
    </source>
</evidence>
<keyword evidence="1" id="KW-0812">Transmembrane</keyword>
<keyword evidence="3" id="KW-1185">Reference proteome</keyword>
<reference evidence="2 3" key="1">
    <citation type="journal article" date="2010" name="J. Bacteriol.">
        <title>The complete genome sequence of Croceibacter atlanticus HTCC2559T.</title>
        <authorList>
            <person name="Oh H.M."/>
            <person name="Kang I."/>
            <person name="Ferriera S."/>
            <person name="Giovannoni S.J."/>
            <person name="Cho J.C."/>
        </authorList>
    </citation>
    <scope>NUCLEOTIDE SEQUENCE [LARGE SCALE GENOMIC DNA]</scope>
    <source>
        <strain evidence="3">ATCC BAA-628 / HTCC2559 / KCTC 12090</strain>
    </source>
</reference>
<dbReference type="Proteomes" id="UP000002297">
    <property type="component" value="Chromosome"/>
</dbReference>
<organism evidence="2 3">
    <name type="scientific">Croceibacter atlanticus (strain ATCC BAA-628 / JCM 21780 / CIP 108009 / IAM 15332 / KCTC 12090 / HTCC2559)</name>
    <dbReference type="NCBI Taxonomy" id="216432"/>
    <lineage>
        <taxon>Bacteria</taxon>
        <taxon>Pseudomonadati</taxon>
        <taxon>Bacteroidota</taxon>
        <taxon>Flavobacteriia</taxon>
        <taxon>Flavobacteriales</taxon>
        <taxon>Flavobacteriaceae</taxon>
        <taxon>Croceibacter</taxon>
    </lineage>
</organism>
<gene>
    <name evidence="2" type="ordered locus">CA2559_12033</name>
</gene>
<feature type="transmembrane region" description="Helical" evidence="1">
    <location>
        <begin position="12"/>
        <end position="31"/>
    </location>
</feature>
<dbReference type="KEGG" id="cat:CA2559_12033"/>
<keyword evidence="1" id="KW-1133">Transmembrane helix</keyword>
<proteinExistence type="predicted"/>
<dbReference type="AlphaFoldDB" id="A3UAC9"/>
<dbReference type="eggNOG" id="ENOG5033K6Z">
    <property type="taxonomic scope" value="Bacteria"/>
</dbReference>
<evidence type="ECO:0000313" key="2">
    <source>
        <dbReference type="EMBL" id="EAP86765.1"/>
    </source>
</evidence>
<dbReference type="EMBL" id="CP002046">
    <property type="protein sequence ID" value="EAP86765.1"/>
    <property type="molecule type" value="Genomic_DNA"/>
</dbReference>
<keyword evidence="1" id="KW-0472">Membrane</keyword>